<organism evidence="2 3">
    <name type="scientific">Rhizobium halophytocola</name>
    <dbReference type="NCBI Taxonomy" id="735519"/>
    <lineage>
        <taxon>Bacteria</taxon>
        <taxon>Pseudomonadati</taxon>
        <taxon>Pseudomonadota</taxon>
        <taxon>Alphaproteobacteria</taxon>
        <taxon>Hyphomicrobiales</taxon>
        <taxon>Rhizobiaceae</taxon>
        <taxon>Rhizobium/Agrobacterium group</taxon>
        <taxon>Rhizobium</taxon>
    </lineage>
</organism>
<reference evidence="2 3" key="1">
    <citation type="submission" date="2021-03" db="EMBL/GenBank/DDBJ databases">
        <title>Genomic Encyclopedia of Type Strains, Phase IV (KMG-IV): sequencing the most valuable type-strain genomes for metagenomic binning, comparative biology and taxonomic classification.</title>
        <authorList>
            <person name="Goeker M."/>
        </authorList>
    </citation>
    <scope>NUCLEOTIDE SEQUENCE [LARGE SCALE GENOMIC DNA]</scope>
    <source>
        <strain evidence="2 3">DSM 21600</strain>
    </source>
</reference>
<keyword evidence="3" id="KW-1185">Reference proteome</keyword>
<feature type="transmembrane region" description="Helical" evidence="1">
    <location>
        <begin position="138"/>
        <end position="161"/>
    </location>
</feature>
<dbReference type="EMBL" id="JAGGJU010000002">
    <property type="protein sequence ID" value="MBP1849518.1"/>
    <property type="molecule type" value="Genomic_DNA"/>
</dbReference>
<gene>
    <name evidence="2" type="ORF">J2Z17_000939</name>
</gene>
<evidence type="ECO:0000256" key="1">
    <source>
        <dbReference type="SAM" id="Phobius"/>
    </source>
</evidence>
<protein>
    <recommendedName>
        <fullName evidence="4">Transmembrane protein</fullName>
    </recommendedName>
</protein>
<feature type="transmembrane region" description="Helical" evidence="1">
    <location>
        <begin position="84"/>
        <end position="104"/>
    </location>
</feature>
<keyword evidence="1" id="KW-0812">Transmembrane</keyword>
<keyword evidence="1" id="KW-1133">Transmembrane helix</keyword>
<proteinExistence type="predicted"/>
<evidence type="ECO:0008006" key="4">
    <source>
        <dbReference type="Google" id="ProtNLM"/>
    </source>
</evidence>
<evidence type="ECO:0000313" key="3">
    <source>
        <dbReference type="Proteomes" id="UP000759443"/>
    </source>
</evidence>
<accession>A0ABS4DV07</accession>
<feature type="transmembrane region" description="Helical" evidence="1">
    <location>
        <begin position="110"/>
        <end position="131"/>
    </location>
</feature>
<evidence type="ECO:0000313" key="2">
    <source>
        <dbReference type="EMBL" id="MBP1849518.1"/>
    </source>
</evidence>
<sequence>MLHFPGFEPLDAARHRERYRRSVEKTATLWGFRAEVAGLESEGGGSRFAVRTSGEGWQTVTRLHVFDHDDIVARLNGRPLVKRLACGFLAAFRVVVEGAGFGYFRHAWRFGLFFAVPFVVVLLALVASLALSSYPLWLGLALWQIPLAVIAAYLLFCRVFIRWSDTYHVLHLFSDWEMAVAVARGDDASVNAWLDACAVAARNALEEEADEYLITSHSMGSSAAVHVIGMLLEREPELFAGKRVVFATLGGAVLQCALLRSARCLRARVGTIARARDIAWLDVQCLTDAVNFYRARVVALCGHEDAPQARIVFIRLKAMLTSERYRKVKRDLLRVHRQYVLDADRKTNFDFSLMTAGPLPASSFFGFAAGQSPESALEALKAPN</sequence>
<keyword evidence="1" id="KW-0472">Membrane</keyword>
<dbReference type="Proteomes" id="UP000759443">
    <property type="component" value="Unassembled WGS sequence"/>
</dbReference>
<comment type="caution">
    <text evidence="2">The sequence shown here is derived from an EMBL/GenBank/DDBJ whole genome shotgun (WGS) entry which is preliminary data.</text>
</comment>
<name>A0ABS4DV07_9HYPH</name>